<accession>A0ABQ7HWB3</accession>
<evidence type="ECO:0000313" key="2">
    <source>
        <dbReference type="Proteomes" id="UP001516464"/>
    </source>
</evidence>
<reference evidence="1 2" key="1">
    <citation type="submission" date="2019-01" db="EMBL/GenBank/DDBJ databases">
        <title>Genomes sequencing and comparative genomics of infectious freshwater microsporidia, Cucumispora dikerogammari and Thelohania contejeani.</title>
        <authorList>
            <person name="Cormier A."/>
            <person name="Giraud I."/>
            <person name="Wattier R."/>
            <person name="Teixeira M."/>
            <person name="Grandjean F."/>
            <person name="Rigaud T."/>
            <person name="Cordaux R."/>
        </authorList>
    </citation>
    <scope>NUCLEOTIDE SEQUENCE [LARGE SCALE GENOMIC DNA]</scope>
    <source>
        <strain evidence="1">T1</strain>
        <tissue evidence="1">Spores</tissue>
    </source>
</reference>
<sequence length="686" mass="81535">MEELLKSINEKKEASTNFKHLLDELENLYNSGEMTILEKIQIATYLGTDYYYEEEYNKSLKFAIEGINLIEDVLSTMVLETDSMIFTIILLEKCVLLKIRIQKNDDLAELNKLKEYKFYKLIKKHGKEIVKYGIECFNQTNEIKYLICTAEYATDRLHFEDILEMFYRKYKVLNTNEILNFMEALKGLKEDTLITYNLLIFYSFTDNINKVRNSIISKRNKLEELYKIALICIKTNKIDVLKLIIEDLLKLKGMFSEEEILTLKQNYTIAYEYETGIPIFENFINWKELIEFYFNTKNYKLINEILLDNKEIKKLIEKEEIKKDIFFISLIETENLKEAEKMYERELALRYTPQGDESLFCGRVSKYTFRLFMKRNKFTSALNILKRIEIKEDFVDCIKLIYNFNKFDILVEGIIIGIKKYGTENINLIQIFVSLIHLEDVKITHLQRAELLNQIIKSIDYLNLNASQRRWFYDVCYNNILDLIYSEENVIYELLDSCYSLIGVELDIIYLSLNIKQSIRINIDWLYDEFIKLKKDMQNMSLYMESLVLFYEAFLSQNNEGKVEEIFKEIQINTLEVQLFIKLLNSDTSNNHKYFNIKTKIINESINRFLLTEEIFDRNIINSSFFGPMNLYNFFMKCEENISISKIYNLIGPNGKLVINNQLEVAKIHGSIQIVHLFEEILNLKK</sequence>
<name>A0ABQ7HWB3_9MICR</name>
<proteinExistence type="predicted"/>
<dbReference type="EMBL" id="SBIQ01000258">
    <property type="protein sequence ID" value="KAF7682449.1"/>
    <property type="molecule type" value="Genomic_DNA"/>
</dbReference>
<protein>
    <submittedName>
        <fullName evidence="1">Uncharacterized protein</fullName>
    </submittedName>
</protein>
<organism evidence="1 2">
    <name type="scientific">Astathelohania contejeani</name>
    <dbReference type="NCBI Taxonomy" id="164912"/>
    <lineage>
        <taxon>Eukaryota</taxon>
        <taxon>Fungi</taxon>
        <taxon>Fungi incertae sedis</taxon>
        <taxon>Microsporidia</taxon>
        <taxon>Astathelohaniidae</taxon>
        <taxon>Astathelohania</taxon>
    </lineage>
</organism>
<evidence type="ECO:0000313" key="1">
    <source>
        <dbReference type="EMBL" id="KAF7682449.1"/>
    </source>
</evidence>
<comment type="caution">
    <text evidence="1">The sequence shown here is derived from an EMBL/GenBank/DDBJ whole genome shotgun (WGS) entry which is preliminary data.</text>
</comment>
<keyword evidence="2" id="KW-1185">Reference proteome</keyword>
<gene>
    <name evidence="1" type="ORF">TCON_2322</name>
</gene>
<dbReference type="Proteomes" id="UP001516464">
    <property type="component" value="Unassembled WGS sequence"/>
</dbReference>